<proteinExistence type="predicted"/>
<dbReference type="EMBL" id="UARW01000001">
    <property type="protein sequence ID" value="SPW62105.1"/>
    <property type="molecule type" value="Genomic_DNA"/>
</dbReference>
<reference evidence="3 4" key="1">
    <citation type="submission" date="2018-06" db="EMBL/GenBank/DDBJ databases">
        <authorList>
            <consortium name="Pathogen Informatics"/>
            <person name="Doyle S."/>
        </authorList>
    </citation>
    <scope>NUCLEOTIDE SEQUENCE [LARGE SCALE GENOMIC DNA]</scope>
    <source>
        <strain evidence="3 4">NCTC8009</strain>
    </source>
</reference>
<feature type="coiled-coil region" evidence="1">
    <location>
        <begin position="62"/>
        <end position="91"/>
    </location>
</feature>
<gene>
    <name evidence="3" type="primary">bfpU_2</name>
    <name evidence="3" type="ORF">NCTC8009_00045</name>
</gene>
<accession>A0A2X1MN16</accession>
<evidence type="ECO:0000256" key="1">
    <source>
        <dbReference type="SAM" id="Coils"/>
    </source>
</evidence>
<feature type="chain" id="PRO_5015949165" evidence="2">
    <location>
        <begin position="27"/>
        <end position="102"/>
    </location>
</feature>
<organism evidence="3 4">
    <name type="scientific">Escherichia coli</name>
    <dbReference type="NCBI Taxonomy" id="562"/>
    <lineage>
        <taxon>Bacteria</taxon>
        <taxon>Pseudomonadati</taxon>
        <taxon>Pseudomonadota</taxon>
        <taxon>Gammaproteobacteria</taxon>
        <taxon>Enterobacterales</taxon>
        <taxon>Enterobacteriaceae</taxon>
        <taxon>Escherichia</taxon>
    </lineage>
</organism>
<evidence type="ECO:0000313" key="4">
    <source>
        <dbReference type="Proteomes" id="UP000250991"/>
    </source>
</evidence>
<protein>
    <submittedName>
        <fullName evidence="3">Periplasmic protein</fullName>
    </submittedName>
</protein>
<evidence type="ECO:0000256" key="2">
    <source>
        <dbReference type="SAM" id="SignalP"/>
    </source>
</evidence>
<keyword evidence="1" id="KW-0175">Coiled coil</keyword>
<evidence type="ECO:0000313" key="3">
    <source>
        <dbReference type="EMBL" id="SPW62105.1"/>
    </source>
</evidence>
<name>A0A2X1MN16_ECOLX</name>
<sequence>MFFGGELSLKKILFTFLFVVSSVVNAEVNTSVDVSGKNDSRKEENKLPDVDLEKYKDELLSYQELQRKNMMLKLQSENQKLESEIKKVDHLSHMIQMKTRYT</sequence>
<feature type="signal peptide" evidence="2">
    <location>
        <begin position="1"/>
        <end position="26"/>
    </location>
</feature>
<dbReference type="AlphaFoldDB" id="A0A2X1MN16"/>
<keyword evidence="2" id="KW-0732">Signal</keyword>
<dbReference type="Proteomes" id="UP000250991">
    <property type="component" value="Unassembled WGS sequence"/>
</dbReference>